<dbReference type="Gene3D" id="3.90.1140.10">
    <property type="entry name" value="Cyclic phosphodiesterase"/>
    <property type="match status" value="1"/>
</dbReference>
<dbReference type="STRING" id="1758178.GCA_001550095_01046"/>
<comment type="similarity">
    <text evidence="2">Belongs to the 2H phosphoesterase superfamily. ThpR family.</text>
</comment>
<dbReference type="AlphaFoldDB" id="A0A291GF83"/>
<evidence type="ECO:0000313" key="5">
    <source>
        <dbReference type="Proteomes" id="UP000217935"/>
    </source>
</evidence>
<feature type="domain" description="Phosphoesterase HXTX" evidence="3">
    <location>
        <begin position="44"/>
        <end position="116"/>
    </location>
</feature>
<dbReference type="PANTHER" id="PTHR35561">
    <property type="entry name" value="RNA 2',3'-CYCLIC PHOSPHODIESTERASE"/>
    <property type="match status" value="1"/>
</dbReference>
<keyword evidence="5" id="KW-1185">Reference proteome</keyword>
<dbReference type="GO" id="GO:0008664">
    <property type="term" value="F:RNA 2',3'-cyclic 3'-phosphodiesterase activity"/>
    <property type="evidence" value="ECO:0007669"/>
    <property type="project" value="UniProtKB-EC"/>
</dbReference>
<protein>
    <recommendedName>
        <fullName evidence="2">RNA 2',3'-cyclic phosphodiesterase</fullName>
        <shortName evidence="2">RNA 2',3'-CPDase</shortName>
        <ecNumber evidence="2">3.1.4.58</ecNumber>
    </recommendedName>
</protein>
<dbReference type="NCBIfam" id="TIGR02258">
    <property type="entry name" value="2_5_ligase"/>
    <property type="match status" value="1"/>
</dbReference>
<feature type="active site" description="Proton acceptor" evidence="2">
    <location>
        <position position="156"/>
    </location>
</feature>
<proteinExistence type="inferred from homology"/>
<gene>
    <name evidence="4" type="ORF">CEW89_17470</name>
</gene>
<evidence type="ECO:0000259" key="3">
    <source>
        <dbReference type="Pfam" id="PF02834"/>
    </source>
</evidence>
<dbReference type="InterPro" id="IPR004175">
    <property type="entry name" value="RNA_CPDase"/>
</dbReference>
<reference evidence="4 5" key="1">
    <citation type="submission" date="2017-06" db="EMBL/GenBank/DDBJ databases">
        <title>Celeribacter sp. TSPH2 complete genome sequence.</title>
        <authorList>
            <person name="Woo J.-H."/>
            <person name="Kim H.-S."/>
        </authorList>
    </citation>
    <scope>NUCLEOTIDE SEQUENCE [LARGE SCALE GENOMIC DNA]</scope>
    <source>
        <strain evidence="4 5">TSPH2</strain>
    </source>
</reference>
<dbReference type="Pfam" id="PF02834">
    <property type="entry name" value="LigT_PEase"/>
    <property type="match status" value="2"/>
</dbReference>
<dbReference type="HAMAP" id="MF_01940">
    <property type="entry name" value="RNA_CPDase"/>
    <property type="match status" value="1"/>
</dbReference>
<dbReference type="PANTHER" id="PTHR35561:SF1">
    <property type="entry name" value="RNA 2',3'-CYCLIC PHOSPHODIESTERASE"/>
    <property type="match status" value="1"/>
</dbReference>
<dbReference type="InterPro" id="IPR014051">
    <property type="entry name" value="Phosphoesterase_HXTX"/>
</dbReference>
<accession>A0A291GF83</accession>
<evidence type="ECO:0000313" key="4">
    <source>
        <dbReference type="EMBL" id="ATG49203.1"/>
    </source>
</evidence>
<feature type="active site" description="Proton donor" evidence="2">
    <location>
        <position position="73"/>
    </location>
</feature>
<name>A0A291GF83_9RHOB</name>
<comment type="catalytic activity">
    <reaction evidence="2">
        <text>a 3'-end 2',3'-cyclophospho-ribonucleotide-RNA + H2O = a 3'-end 2'-phospho-ribonucleotide-RNA + H(+)</text>
        <dbReference type="Rhea" id="RHEA:11828"/>
        <dbReference type="Rhea" id="RHEA-COMP:10464"/>
        <dbReference type="Rhea" id="RHEA-COMP:17353"/>
        <dbReference type="ChEBI" id="CHEBI:15377"/>
        <dbReference type="ChEBI" id="CHEBI:15378"/>
        <dbReference type="ChEBI" id="CHEBI:83064"/>
        <dbReference type="ChEBI" id="CHEBI:173113"/>
        <dbReference type="EC" id="3.1.4.58"/>
    </reaction>
</comment>
<sequence length="217" mass="24600">MWPMCCVRPTIRCCPMLRGRRHTRSGSMRGSLRDDRPVRVFVGIPLPEDLRDRLEELAAGLRFGRVVPAENMHITLAFLDEQPEELLADLHEELSGLYLSAPEIAIDGLDLFGGDKPRLLFAAVRPNEALSDLHKKVRQAARAVGIELSHERFRPHVTLRRFQRLGFGERDELERFLTQQGAFHVPAFRAASVEMVQSHLTHEGALYETLASYPLGQ</sequence>
<dbReference type="EMBL" id="CP022196">
    <property type="protein sequence ID" value="ATG49203.1"/>
    <property type="molecule type" value="Genomic_DNA"/>
</dbReference>
<evidence type="ECO:0000256" key="2">
    <source>
        <dbReference type="HAMAP-Rule" id="MF_01940"/>
    </source>
</evidence>
<dbReference type="InterPro" id="IPR009097">
    <property type="entry name" value="Cyclic_Pdiesterase"/>
</dbReference>
<dbReference type="Proteomes" id="UP000217935">
    <property type="component" value="Chromosome"/>
</dbReference>
<comment type="function">
    <text evidence="2">Hydrolyzes RNA 2',3'-cyclic phosphodiester to an RNA 2'-phosphomonoester.</text>
</comment>
<dbReference type="EC" id="3.1.4.58" evidence="2"/>
<feature type="domain" description="Phosphoesterase HXTX" evidence="3">
    <location>
        <begin position="127"/>
        <end position="207"/>
    </location>
</feature>
<keyword evidence="1 2" id="KW-0378">Hydrolase</keyword>
<dbReference type="GO" id="GO:0004113">
    <property type="term" value="F:2',3'-cyclic-nucleotide 3'-phosphodiesterase activity"/>
    <property type="evidence" value="ECO:0007669"/>
    <property type="project" value="InterPro"/>
</dbReference>
<feature type="short sequence motif" description="HXTX 1" evidence="2">
    <location>
        <begin position="73"/>
        <end position="76"/>
    </location>
</feature>
<dbReference type="SUPFAM" id="SSF55144">
    <property type="entry name" value="LigT-like"/>
    <property type="match status" value="1"/>
</dbReference>
<evidence type="ECO:0000256" key="1">
    <source>
        <dbReference type="ARBA" id="ARBA00022801"/>
    </source>
</evidence>
<dbReference type="KEGG" id="ceh:CEW89_17470"/>
<organism evidence="4 5">
    <name type="scientific">Celeribacter ethanolicus</name>
    <dbReference type="NCBI Taxonomy" id="1758178"/>
    <lineage>
        <taxon>Bacteria</taxon>
        <taxon>Pseudomonadati</taxon>
        <taxon>Pseudomonadota</taxon>
        <taxon>Alphaproteobacteria</taxon>
        <taxon>Rhodobacterales</taxon>
        <taxon>Roseobacteraceae</taxon>
        <taxon>Celeribacter</taxon>
    </lineage>
</organism>
<feature type="short sequence motif" description="HXTX 2" evidence="2">
    <location>
        <begin position="156"/>
        <end position="159"/>
    </location>
</feature>